<gene>
    <name evidence="1" type="ORF">E5331_11250</name>
</gene>
<sequence length="1287" mass="142976">MALIAILMVWHSLLRPTKILVVNPLPAQKAEIILNNDSRLISVTCTTMEEARDFSKYDAVLMYGRGLYLDSIQMADLEKAAHNGVPVFTNSLRNFNFVVNHNLDSIQSATLQTYFANPCRPNYRNLLRYVRHLSTPRRLGDQDYDLPVNIPSELFYHLEPGKYFKDAHALTQYLKDKGLYHQDGRDVAFISGVSFPVESNRAHVDTIVTRLTQSGYNVYPITATGEKRSAMIKEVNPDAIVYFPMGRLGNDSLLNWVYAHKIPLFMPFPLTQTQSEWLDIRKPLEGGTLNARIVVPEIDGGMSPLCIATQDPDPEGYILFTPQRERVDAFMDQFNRFMRLQVIPDKEKRIAIVYFKSPGKDALLASGMEVVPSLYNFLSRLSAEGYDVSGLPSSMEEFGKMLNEQGSVMGSYAPAAQKRFIEECNPIRIDKRLYEKWAETTLSPEKYAEVEMRYGKAPGNLLASGDTICMAALRFGNILLFPQPRPALGDDDFKLVHGADVAPPHSYIAPYLYMQNEFDADAIIHFGTHGNLEFTPGKNAALSKSDWADVLIGGRPHFYFYTTGNIGEAIIAKRRSHAVIVTHLTPPFTKSGLRQKYASLLMKIHEAISNSSANSQDLKREIIAQGFHKDLGLDSIPEGRYTTLELQKIDAFLEELANEKITGAYYVMGVPYSGDDMTESILAITADKLAYSRAKNDFHAGKISQKSLQDFALIAHNYHPGASRDIKSALSGNPAPADAAEALRIRQLLTESAGAEIDAMVGALNGIPLCPAPGGDPVINTNVLPMGRNMFSINAEVTPGEKAWNDGVVLAEHTLDSYLKKHGEYPRKISFTFWAGEFISSQGATVAQALRMLGVEPVRDGQGRVIDLKLTSSEELGRPRINILVQVSGQLRDIASSRLKMLTDAVTLAASAKDDKYPNFVAEGTIEQEKALLDKGESPKRARELSTMRVFGPVNSGYSTGMLHFTENSGEWDDREQLVDGFLNNMCAIYGDDSNWGTMNKDLFKSAVAGTDVIVQPRQSNTWGPISLDHVYEFTGALSLAAKSLGGKEPDAVMADYRNPWVPRMQDTKEAVAVETRATILNPEYIKNRMKGGATTAQMFGEIFRNIFGWSATRPSVLADDIYDRLYDIYVADKDGIGIEEYFNRVNPAALQEMTATMLESARKGFWKADDKRISAVAEMHARITRRHGAPCTEFVCANRKLQEYTASHLSAKDADKFLGEIGKATAAQSGSQILKKDERNLMQKISPDKTGLYVIIALALCICAYGCVVIFRRRANHKTGGRKENR</sequence>
<keyword evidence="2" id="KW-1185">Reference proteome</keyword>
<evidence type="ECO:0000313" key="1">
    <source>
        <dbReference type="EMBL" id="TGY78281.1"/>
    </source>
</evidence>
<dbReference type="EMBL" id="SRYB01000015">
    <property type="protein sequence ID" value="TGY78281.1"/>
    <property type="molecule type" value="Genomic_DNA"/>
</dbReference>
<proteinExistence type="predicted"/>
<evidence type="ECO:0000313" key="2">
    <source>
        <dbReference type="Proteomes" id="UP000306319"/>
    </source>
</evidence>
<name>A0AC61RG84_9BACT</name>
<reference evidence="1" key="1">
    <citation type="submission" date="2019-04" db="EMBL/GenBank/DDBJ databases">
        <title>Microbes associate with the intestines of laboratory mice.</title>
        <authorList>
            <person name="Navarre W."/>
            <person name="Wong E."/>
            <person name="Huang K."/>
            <person name="Tropini C."/>
            <person name="Ng K."/>
            <person name="Yu B."/>
        </authorList>
    </citation>
    <scope>NUCLEOTIDE SEQUENCE</scope>
    <source>
        <strain evidence="1">NM04_E33</strain>
    </source>
</reference>
<organism evidence="1 2">
    <name type="scientific">Lepagella muris</name>
    <dbReference type="NCBI Taxonomy" id="3032870"/>
    <lineage>
        <taxon>Bacteria</taxon>
        <taxon>Pseudomonadati</taxon>
        <taxon>Bacteroidota</taxon>
        <taxon>Bacteroidia</taxon>
        <taxon>Bacteroidales</taxon>
        <taxon>Muribaculaceae</taxon>
        <taxon>Lepagella</taxon>
    </lineage>
</organism>
<protein>
    <submittedName>
        <fullName evidence="1">Cobaltochelatase subunit CobN</fullName>
    </submittedName>
</protein>
<comment type="caution">
    <text evidence="1">The sequence shown here is derived from an EMBL/GenBank/DDBJ whole genome shotgun (WGS) entry which is preliminary data.</text>
</comment>
<accession>A0AC61RG84</accession>
<dbReference type="Proteomes" id="UP000306319">
    <property type="component" value="Unassembled WGS sequence"/>
</dbReference>